<sequence length="173" mass="20734">MSKDIIAILTALITAFSTLMAVFITNYFNMKSLERNLRSQFQLKSYEIKLNKLEDFYELFEKWEANFSITYLNYLYFHNKKISESELHELMKNTTGFSNIFQKMMALLNIHFPELEEDYKKVNLARSEVVKYLKIERNINIEDFVQAQESFEEVAKKFKKQISLFAQKYKEII</sequence>
<comment type="caution">
    <text evidence="2">The sequence shown here is derived from an EMBL/GenBank/DDBJ whole genome shotgun (WGS) entry which is preliminary data.</text>
</comment>
<keyword evidence="1" id="KW-0472">Membrane</keyword>
<evidence type="ECO:0000313" key="2">
    <source>
        <dbReference type="EMBL" id="HCK31873.1"/>
    </source>
</evidence>
<feature type="transmembrane region" description="Helical" evidence="1">
    <location>
        <begin position="6"/>
        <end position="28"/>
    </location>
</feature>
<dbReference type="EMBL" id="DPVE01000332">
    <property type="protein sequence ID" value="HCK31873.1"/>
    <property type="molecule type" value="Genomic_DNA"/>
</dbReference>
<protein>
    <submittedName>
        <fullName evidence="2">Uncharacterized protein</fullName>
    </submittedName>
</protein>
<name>A0A3D2SS20_9GAMM</name>
<evidence type="ECO:0000256" key="1">
    <source>
        <dbReference type="SAM" id="Phobius"/>
    </source>
</evidence>
<reference evidence="2 3" key="1">
    <citation type="journal article" date="2018" name="Nat. Biotechnol.">
        <title>A standardized bacterial taxonomy based on genome phylogeny substantially revises the tree of life.</title>
        <authorList>
            <person name="Parks D.H."/>
            <person name="Chuvochina M."/>
            <person name="Waite D.W."/>
            <person name="Rinke C."/>
            <person name="Skarshewski A."/>
            <person name="Chaumeil P.A."/>
            <person name="Hugenholtz P."/>
        </authorList>
    </citation>
    <scope>NUCLEOTIDE SEQUENCE [LARGE SCALE GENOMIC DNA]</scope>
    <source>
        <strain evidence="2">UBA9669</strain>
    </source>
</reference>
<dbReference type="AlphaFoldDB" id="A0A3D2SS20"/>
<gene>
    <name evidence="2" type="ORF">DHW29_18030</name>
</gene>
<evidence type="ECO:0000313" key="3">
    <source>
        <dbReference type="Proteomes" id="UP000263596"/>
    </source>
</evidence>
<proteinExistence type="predicted"/>
<organism evidence="2 3">
    <name type="scientific">Acinetobacter ursingii</name>
    <dbReference type="NCBI Taxonomy" id="108980"/>
    <lineage>
        <taxon>Bacteria</taxon>
        <taxon>Pseudomonadati</taxon>
        <taxon>Pseudomonadota</taxon>
        <taxon>Gammaproteobacteria</taxon>
        <taxon>Moraxellales</taxon>
        <taxon>Moraxellaceae</taxon>
        <taxon>Acinetobacter</taxon>
    </lineage>
</organism>
<accession>A0A3D2SS20</accession>
<keyword evidence="1" id="KW-0812">Transmembrane</keyword>
<dbReference type="Proteomes" id="UP000263596">
    <property type="component" value="Unassembled WGS sequence"/>
</dbReference>
<keyword evidence="1" id="KW-1133">Transmembrane helix</keyword>